<organism evidence="1 2">
    <name type="scientific">Hartmannibacter diazotrophicus</name>
    <dbReference type="NCBI Taxonomy" id="1482074"/>
    <lineage>
        <taxon>Bacteria</taxon>
        <taxon>Pseudomonadati</taxon>
        <taxon>Pseudomonadota</taxon>
        <taxon>Alphaproteobacteria</taxon>
        <taxon>Hyphomicrobiales</taxon>
        <taxon>Pleomorphomonadaceae</taxon>
        <taxon>Hartmannibacter</taxon>
    </lineage>
</organism>
<evidence type="ECO:0000313" key="1">
    <source>
        <dbReference type="EMBL" id="SON58014.1"/>
    </source>
</evidence>
<dbReference type="AlphaFoldDB" id="A0A2C9DCG7"/>
<reference evidence="2" key="1">
    <citation type="submission" date="2017-09" db="EMBL/GenBank/DDBJ databases">
        <title>Genome sequence of Nannocystis excedens DSM 71.</title>
        <authorList>
            <person name="Blom J."/>
        </authorList>
    </citation>
    <scope>NUCLEOTIDE SEQUENCE [LARGE SCALE GENOMIC DNA]</scope>
    <source>
        <strain evidence="2">type strain: E19</strain>
    </source>
</reference>
<protein>
    <recommendedName>
        <fullName evidence="3">Lipoprotein</fullName>
    </recommendedName>
</protein>
<gene>
    <name evidence="1" type="ORF">HDIA_4473</name>
</gene>
<dbReference type="Proteomes" id="UP000223606">
    <property type="component" value="Chromosome 1"/>
</dbReference>
<dbReference type="KEGG" id="hdi:HDIA_4473"/>
<dbReference type="EMBL" id="LT960614">
    <property type="protein sequence ID" value="SON58014.1"/>
    <property type="molecule type" value="Genomic_DNA"/>
</dbReference>
<accession>A0A2C9DCG7</accession>
<proteinExistence type="predicted"/>
<name>A0A2C9DCG7_9HYPH</name>
<dbReference type="PROSITE" id="PS51257">
    <property type="entry name" value="PROKAR_LIPOPROTEIN"/>
    <property type="match status" value="1"/>
</dbReference>
<evidence type="ECO:0000313" key="2">
    <source>
        <dbReference type="Proteomes" id="UP000223606"/>
    </source>
</evidence>
<dbReference type="RefSeq" id="WP_099558191.1">
    <property type="nucleotide sequence ID" value="NZ_LT960614.1"/>
</dbReference>
<dbReference type="OrthoDB" id="6400545at2"/>
<keyword evidence="2" id="KW-1185">Reference proteome</keyword>
<sequence length="121" mass="13392">MTAVRSLAIFLAVLVAGCQSGPRLTIEQRLAAYQGWSEQQLVNDMGPPDNVYVLDGTRYLSWYTQKTRYRPGFGGYFGDRNGLFIGPSYGGYAYSVSCKTTFLVKRSKVVGFDLQGNGCPR</sequence>
<evidence type="ECO:0008006" key="3">
    <source>
        <dbReference type="Google" id="ProtNLM"/>
    </source>
</evidence>